<name>A0A4Q9WE81_STALU</name>
<keyword evidence="2" id="KW-0808">Transferase</keyword>
<dbReference type="AlphaFoldDB" id="A0A4Q9WE81"/>
<gene>
    <name evidence="8" type="ORF">EQ812_06590</name>
</gene>
<proteinExistence type="inferred from homology"/>
<sequence>MGGINVHNFKVDFLTKNCKQIYQRKRHVILGISPFTSKYNELYIRKVIQWANLNFDDFSILLAGEESKNLLECLGYSTSKANQKVRKEIKRQIRFCEDAILKCNKTITNRIHRFSDFRQHISYIEMYENIVNQFYTDSNFKNSCLKMSFQAIKSKAKNLNTSIEMTHESLEYAAQYVLAELPFFLNANPIINTQETLMAYHAPWELGTSIINDKFNLKMNEKQGYIILTDRGDNYVKSV</sequence>
<evidence type="ECO:0000256" key="5">
    <source>
        <dbReference type="ARBA" id="ARBA00066881"/>
    </source>
</evidence>
<comment type="caution">
    <text evidence="8">The sequence shown here is derived from an EMBL/GenBank/DDBJ whole genome shotgun (WGS) entry which is preliminary data.</text>
</comment>
<evidence type="ECO:0000256" key="1">
    <source>
        <dbReference type="ARBA" id="ARBA00006034"/>
    </source>
</evidence>
<dbReference type="Pfam" id="PF16715">
    <property type="entry name" value="CDPS"/>
    <property type="match status" value="1"/>
</dbReference>
<dbReference type="Gene3D" id="3.40.50.11710">
    <property type="entry name" value="Cyclodipeptide synthase"/>
    <property type="match status" value="1"/>
</dbReference>
<dbReference type="Proteomes" id="UP000293637">
    <property type="component" value="Unassembled WGS sequence"/>
</dbReference>
<comment type="catalytic activity">
    <reaction evidence="4">
        <text>2 L-leucyl-tRNA(Leu) = cyclo(L-leucyl-L-leucyl) + 2 tRNA(Leu) + 2 H(+)</text>
        <dbReference type="Rhea" id="RHEA:46452"/>
        <dbReference type="Rhea" id="RHEA-COMP:9613"/>
        <dbReference type="Rhea" id="RHEA-COMP:9622"/>
        <dbReference type="ChEBI" id="CHEBI:15378"/>
        <dbReference type="ChEBI" id="CHEBI:67269"/>
        <dbReference type="ChEBI" id="CHEBI:78442"/>
        <dbReference type="ChEBI" id="CHEBI:78494"/>
        <dbReference type="EC" id="2.3.2.22"/>
    </reaction>
</comment>
<protein>
    <recommendedName>
        <fullName evidence="6">Cyclo(L-leucyl-L-leucyl) synthase</fullName>
        <ecNumber evidence="5">2.3.2.22</ecNumber>
    </recommendedName>
    <alternativeName>
        <fullName evidence="7">Cyclodileucine synthase</fullName>
    </alternativeName>
    <alternativeName>
        <fullName evidence="3">Cyclodipeptide synthase</fullName>
    </alternativeName>
</protein>
<evidence type="ECO:0000256" key="3">
    <source>
        <dbReference type="ARBA" id="ARBA00030771"/>
    </source>
</evidence>
<dbReference type="GO" id="GO:0016755">
    <property type="term" value="F:aminoacyltransferase activity"/>
    <property type="evidence" value="ECO:0007669"/>
    <property type="project" value="InterPro"/>
</dbReference>
<reference evidence="8 9" key="1">
    <citation type="journal article" date="2019" name="Sci. Transl. Med.">
        <title>Quorum sensing between bacterial species on the skin protects against epidermal injury in atopic dermatitis.</title>
        <authorList>
            <person name="Williams M.R."/>
        </authorList>
    </citation>
    <scope>NUCLEOTIDE SEQUENCE [LARGE SCALE GENOMIC DNA]</scope>
    <source>
        <strain evidence="8 9">E7</strain>
    </source>
</reference>
<evidence type="ECO:0000256" key="4">
    <source>
        <dbReference type="ARBA" id="ARBA00052196"/>
    </source>
</evidence>
<evidence type="ECO:0000256" key="7">
    <source>
        <dbReference type="ARBA" id="ARBA00078630"/>
    </source>
</evidence>
<dbReference type="NCBIfam" id="TIGR04539">
    <property type="entry name" value="tRNA_cyclodipep"/>
    <property type="match status" value="1"/>
</dbReference>
<comment type="similarity">
    <text evidence="1">Belongs to the CDPS family.</text>
</comment>
<evidence type="ECO:0000256" key="2">
    <source>
        <dbReference type="ARBA" id="ARBA00022679"/>
    </source>
</evidence>
<dbReference type="InterPro" id="IPR038622">
    <property type="entry name" value="CDPS_sf"/>
</dbReference>
<evidence type="ECO:0000256" key="6">
    <source>
        <dbReference type="ARBA" id="ARBA00069891"/>
    </source>
</evidence>
<dbReference type="InterPro" id="IPR030903">
    <property type="entry name" value="CDPS"/>
</dbReference>
<accession>A0A4Q9WE81</accession>
<evidence type="ECO:0000313" key="8">
    <source>
        <dbReference type="EMBL" id="TBW72637.1"/>
    </source>
</evidence>
<organism evidence="8 9">
    <name type="scientific">Staphylococcus lugdunensis</name>
    <dbReference type="NCBI Taxonomy" id="28035"/>
    <lineage>
        <taxon>Bacteria</taxon>
        <taxon>Bacillati</taxon>
        <taxon>Bacillota</taxon>
        <taxon>Bacilli</taxon>
        <taxon>Bacillales</taxon>
        <taxon>Staphylococcaceae</taxon>
        <taxon>Staphylococcus</taxon>
    </lineage>
</organism>
<dbReference type="EMBL" id="SCHB01000003">
    <property type="protein sequence ID" value="TBW72637.1"/>
    <property type="molecule type" value="Genomic_DNA"/>
</dbReference>
<evidence type="ECO:0000313" key="9">
    <source>
        <dbReference type="Proteomes" id="UP000293637"/>
    </source>
</evidence>
<dbReference type="FunFam" id="3.40.50.11710:FF:000001">
    <property type="entry name" value="Cyclo(L-leucyl-L-leucyl) synthase"/>
    <property type="match status" value="1"/>
</dbReference>
<dbReference type="EC" id="2.3.2.22" evidence="5"/>